<evidence type="ECO:0000313" key="1">
    <source>
        <dbReference type="EMBL" id="JAD61068.1"/>
    </source>
</evidence>
<dbReference type="AlphaFoldDB" id="A0A0A9BG00"/>
<dbReference type="EMBL" id="GBRH01236827">
    <property type="protein sequence ID" value="JAD61068.1"/>
    <property type="molecule type" value="Transcribed_RNA"/>
</dbReference>
<reference evidence="1" key="1">
    <citation type="submission" date="2014-09" db="EMBL/GenBank/DDBJ databases">
        <authorList>
            <person name="Magalhaes I.L.F."/>
            <person name="Oliveira U."/>
            <person name="Santos F.R."/>
            <person name="Vidigal T.H.D.A."/>
            <person name="Brescovit A.D."/>
            <person name="Santos A.J."/>
        </authorList>
    </citation>
    <scope>NUCLEOTIDE SEQUENCE</scope>
    <source>
        <tissue evidence="1">Shoot tissue taken approximately 20 cm above the soil surface</tissue>
    </source>
</reference>
<protein>
    <submittedName>
        <fullName evidence="1">Uncharacterized protein</fullName>
    </submittedName>
</protein>
<reference evidence="1" key="2">
    <citation type="journal article" date="2015" name="Data Brief">
        <title>Shoot transcriptome of the giant reed, Arundo donax.</title>
        <authorList>
            <person name="Barrero R.A."/>
            <person name="Guerrero F.D."/>
            <person name="Moolhuijzen P."/>
            <person name="Goolsby J.A."/>
            <person name="Tidwell J."/>
            <person name="Bellgard S.E."/>
            <person name="Bellgard M.I."/>
        </authorList>
    </citation>
    <scope>NUCLEOTIDE SEQUENCE</scope>
    <source>
        <tissue evidence="1">Shoot tissue taken approximately 20 cm above the soil surface</tissue>
    </source>
</reference>
<sequence length="30" mass="3678">MTLHVQRKNGQHHERKNGQHLNVTFILFFF</sequence>
<proteinExistence type="predicted"/>
<organism evidence="1">
    <name type="scientific">Arundo donax</name>
    <name type="common">Giant reed</name>
    <name type="synonym">Donax arundinaceus</name>
    <dbReference type="NCBI Taxonomy" id="35708"/>
    <lineage>
        <taxon>Eukaryota</taxon>
        <taxon>Viridiplantae</taxon>
        <taxon>Streptophyta</taxon>
        <taxon>Embryophyta</taxon>
        <taxon>Tracheophyta</taxon>
        <taxon>Spermatophyta</taxon>
        <taxon>Magnoliopsida</taxon>
        <taxon>Liliopsida</taxon>
        <taxon>Poales</taxon>
        <taxon>Poaceae</taxon>
        <taxon>PACMAD clade</taxon>
        <taxon>Arundinoideae</taxon>
        <taxon>Arundineae</taxon>
        <taxon>Arundo</taxon>
    </lineage>
</organism>
<accession>A0A0A9BG00</accession>
<name>A0A0A9BG00_ARUDO</name>